<reference evidence="1 2" key="1">
    <citation type="submission" date="2016-12" db="EMBL/GenBank/DDBJ databases">
        <title>The genomes of Aspergillus section Nigri reveals drivers in fungal speciation.</title>
        <authorList>
            <consortium name="DOE Joint Genome Institute"/>
            <person name="Vesth T.C."/>
            <person name="Nybo J."/>
            <person name="Theobald S."/>
            <person name="Brandl J."/>
            <person name="Frisvad J.C."/>
            <person name="Nielsen K.F."/>
            <person name="Lyhne E.K."/>
            <person name="Kogle M.E."/>
            <person name="Kuo A."/>
            <person name="Riley R."/>
            <person name="Clum A."/>
            <person name="Nolan M."/>
            <person name="Lipzen A."/>
            <person name="Salamov A."/>
            <person name="Henrissat B."/>
            <person name="Wiebenga A."/>
            <person name="De Vries R.P."/>
            <person name="Grigoriev I.V."/>
            <person name="Mortensen U.H."/>
            <person name="Andersen M.R."/>
            <person name="Baker S.E."/>
        </authorList>
    </citation>
    <scope>NUCLEOTIDE SEQUENCE [LARGE SCALE GENOMIC DNA]</scope>
    <source>
        <strain evidence="1 2">CBS 115572</strain>
    </source>
</reference>
<evidence type="ECO:0000313" key="1">
    <source>
        <dbReference type="EMBL" id="PWY71766.1"/>
    </source>
</evidence>
<gene>
    <name evidence="1" type="ORF">BO94DRAFT_589835</name>
</gene>
<protein>
    <submittedName>
        <fullName evidence="1">Uncharacterized protein</fullName>
    </submittedName>
</protein>
<dbReference type="Proteomes" id="UP000246702">
    <property type="component" value="Unassembled WGS sequence"/>
</dbReference>
<comment type="caution">
    <text evidence="1">The sequence shown here is derived from an EMBL/GenBank/DDBJ whole genome shotgun (WGS) entry which is preliminary data.</text>
</comment>
<dbReference type="EMBL" id="MSFK01000035">
    <property type="protein sequence ID" value="PWY71766.1"/>
    <property type="molecule type" value="Genomic_DNA"/>
</dbReference>
<dbReference type="OrthoDB" id="4463410at2759"/>
<sequence>MSWEVTFFKVRSVTGGAAALYANGQMQVPVIVSFKALDTTRDMFHMFIYAYASVLLTWREQDGTEYATELVAGVVGIQASLSLQTREAAAAAADARPDMIQPAPGWWVYEKK</sequence>
<dbReference type="RefSeq" id="XP_025463002.1">
    <property type="nucleotide sequence ID" value="XM_025615974.1"/>
</dbReference>
<keyword evidence="2" id="KW-1185">Reference proteome</keyword>
<dbReference type="AlphaFoldDB" id="A0A317VC16"/>
<dbReference type="STRING" id="1450535.A0A317VC16"/>
<accession>A0A317VC16</accession>
<dbReference type="GeneID" id="37118117"/>
<proteinExistence type="predicted"/>
<evidence type="ECO:0000313" key="2">
    <source>
        <dbReference type="Proteomes" id="UP000246702"/>
    </source>
</evidence>
<name>A0A317VC16_9EURO</name>
<organism evidence="1 2">
    <name type="scientific">Aspergillus sclerotioniger CBS 115572</name>
    <dbReference type="NCBI Taxonomy" id="1450535"/>
    <lineage>
        <taxon>Eukaryota</taxon>
        <taxon>Fungi</taxon>
        <taxon>Dikarya</taxon>
        <taxon>Ascomycota</taxon>
        <taxon>Pezizomycotina</taxon>
        <taxon>Eurotiomycetes</taxon>
        <taxon>Eurotiomycetidae</taxon>
        <taxon>Eurotiales</taxon>
        <taxon>Aspergillaceae</taxon>
        <taxon>Aspergillus</taxon>
        <taxon>Aspergillus subgen. Circumdati</taxon>
    </lineage>
</organism>